<reference evidence="10 11" key="2">
    <citation type="submission" date="2018-03" db="EMBL/GenBank/DDBJ databases">
        <title>The ancient ancestry and fast evolution of plastids.</title>
        <authorList>
            <person name="Moore K.R."/>
            <person name="Magnabosco C."/>
            <person name="Momper L."/>
            <person name="Gold D.A."/>
            <person name="Bosak T."/>
            <person name="Fournier G.P."/>
        </authorList>
    </citation>
    <scope>NUCLEOTIDE SEQUENCE [LARGE SCALE GENOMIC DNA]</scope>
    <source>
        <strain evidence="10 11">ULC18</strain>
    </source>
</reference>
<dbReference type="GO" id="GO:0006355">
    <property type="term" value="P:regulation of DNA-templated transcription"/>
    <property type="evidence" value="ECO:0007669"/>
    <property type="project" value="InterPro"/>
</dbReference>
<dbReference type="SMART" id="SM00862">
    <property type="entry name" value="Trans_reg_C"/>
    <property type="match status" value="1"/>
</dbReference>
<dbReference type="RefSeq" id="WP_106255128.1">
    <property type="nucleotide sequence ID" value="NZ_CAWNSW010000083.1"/>
</dbReference>
<dbReference type="PANTHER" id="PTHR48111">
    <property type="entry name" value="REGULATOR OF RPOS"/>
    <property type="match status" value="1"/>
</dbReference>
<sequence length="225" mass="25281">MRILVVEDDVQIADLLTEALTNRQYTVDTAPDGAMGWDWLETVEYDLVVLDLTLPKLSGIELCQKLREHNISTPVLMLTARDTISDKIVGLDAGADAYIVKPFDLEELMAQIRALLRRGSATMKPKICWGDLCLDPSTYDVTYGEQPLSLTPKEYALLDLLVTNGRRVLSRPGIIERLWSLEESPTEEAVKTHIRTLRQKLRAAGTSDDLIETVHGLGYRMKQVE</sequence>
<dbReference type="InterPro" id="IPR036388">
    <property type="entry name" value="WH-like_DNA-bd_sf"/>
</dbReference>
<dbReference type="GO" id="GO:0032993">
    <property type="term" value="C:protein-DNA complex"/>
    <property type="evidence" value="ECO:0007669"/>
    <property type="project" value="TreeGrafter"/>
</dbReference>
<gene>
    <name evidence="10" type="ORF">C7B82_04535</name>
</gene>
<dbReference type="InterPro" id="IPR001867">
    <property type="entry name" value="OmpR/PhoB-type_DNA-bd"/>
</dbReference>
<evidence type="ECO:0000256" key="2">
    <source>
        <dbReference type="ARBA" id="ARBA00023012"/>
    </source>
</evidence>
<evidence type="ECO:0000256" key="7">
    <source>
        <dbReference type="PROSITE-ProRule" id="PRU01091"/>
    </source>
</evidence>
<dbReference type="Gene3D" id="1.10.10.10">
    <property type="entry name" value="Winged helix-like DNA-binding domain superfamily/Winged helix DNA-binding domain"/>
    <property type="match status" value="1"/>
</dbReference>
<dbReference type="FunFam" id="3.40.50.2300:FF:000001">
    <property type="entry name" value="DNA-binding response regulator PhoB"/>
    <property type="match status" value="1"/>
</dbReference>
<keyword evidence="2" id="KW-0902">Two-component regulatory system</keyword>
<protein>
    <submittedName>
        <fullName evidence="10">DNA-binding response regulator</fullName>
    </submittedName>
</protein>
<evidence type="ECO:0000256" key="6">
    <source>
        <dbReference type="PROSITE-ProRule" id="PRU00169"/>
    </source>
</evidence>
<evidence type="ECO:0000259" key="8">
    <source>
        <dbReference type="PROSITE" id="PS50110"/>
    </source>
</evidence>
<dbReference type="SMART" id="SM00448">
    <property type="entry name" value="REC"/>
    <property type="match status" value="1"/>
</dbReference>
<dbReference type="OrthoDB" id="516439at2"/>
<organism evidence="10 11">
    <name type="scientific">Stenomitos frigidus ULC18</name>
    <dbReference type="NCBI Taxonomy" id="2107698"/>
    <lineage>
        <taxon>Bacteria</taxon>
        <taxon>Bacillati</taxon>
        <taxon>Cyanobacteriota</taxon>
        <taxon>Cyanophyceae</taxon>
        <taxon>Leptolyngbyales</taxon>
        <taxon>Leptolyngbyaceae</taxon>
        <taxon>Stenomitos</taxon>
    </lineage>
</organism>
<feature type="domain" description="Response regulatory" evidence="8">
    <location>
        <begin position="2"/>
        <end position="116"/>
    </location>
</feature>
<dbReference type="CDD" id="cd00383">
    <property type="entry name" value="trans_reg_C"/>
    <property type="match status" value="1"/>
</dbReference>
<feature type="modified residue" description="4-aspartylphosphate" evidence="6">
    <location>
        <position position="51"/>
    </location>
</feature>
<dbReference type="PROSITE" id="PS51755">
    <property type="entry name" value="OMPR_PHOB"/>
    <property type="match status" value="1"/>
</dbReference>
<keyword evidence="11" id="KW-1185">Reference proteome</keyword>
<evidence type="ECO:0000256" key="5">
    <source>
        <dbReference type="ARBA" id="ARBA00023163"/>
    </source>
</evidence>
<keyword evidence="4 7" id="KW-0238">DNA-binding</keyword>
<proteinExistence type="predicted"/>
<dbReference type="Gene3D" id="3.40.50.2300">
    <property type="match status" value="1"/>
</dbReference>
<dbReference type="InterPro" id="IPR001789">
    <property type="entry name" value="Sig_transdc_resp-reg_receiver"/>
</dbReference>
<evidence type="ECO:0000256" key="3">
    <source>
        <dbReference type="ARBA" id="ARBA00023015"/>
    </source>
</evidence>
<dbReference type="Proteomes" id="UP000239576">
    <property type="component" value="Unassembled WGS sequence"/>
</dbReference>
<dbReference type="Pfam" id="PF00072">
    <property type="entry name" value="Response_reg"/>
    <property type="match status" value="1"/>
</dbReference>
<evidence type="ECO:0000313" key="10">
    <source>
        <dbReference type="EMBL" id="PSB33416.1"/>
    </source>
</evidence>
<feature type="DNA-binding region" description="OmpR/PhoB-type" evidence="7">
    <location>
        <begin position="124"/>
        <end position="223"/>
    </location>
</feature>
<dbReference type="InterPro" id="IPR011006">
    <property type="entry name" value="CheY-like_superfamily"/>
</dbReference>
<evidence type="ECO:0000259" key="9">
    <source>
        <dbReference type="PROSITE" id="PS51755"/>
    </source>
</evidence>
<dbReference type="GO" id="GO:0000976">
    <property type="term" value="F:transcription cis-regulatory region binding"/>
    <property type="evidence" value="ECO:0007669"/>
    <property type="project" value="TreeGrafter"/>
</dbReference>
<keyword evidence="3" id="KW-0805">Transcription regulation</keyword>
<reference evidence="11" key="1">
    <citation type="submission" date="2018-02" db="EMBL/GenBank/DDBJ databases">
        <authorList>
            <person name="Moore K."/>
            <person name="Momper L."/>
        </authorList>
    </citation>
    <scope>NUCLEOTIDE SEQUENCE [LARGE SCALE GENOMIC DNA]</scope>
    <source>
        <strain evidence="11">ULC18</strain>
    </source>
</reference>
<evidence type="ECO:0000256" key="4">
    <source>
        <dbReference type="ARBA" id="ARBA00023125"/>
    </source>
</evidence>
<evidence type="ECO:0000313" key="11">
    <source>
        <dbReference type="Proteomes" id="UP000239576"/>
    </source>
</evidence>
<keyword evidence="5" id="KW-0804">Transcription</keyword>
<dbReference type="GO" id="GO:0000156">
    <property type="term" value="F:phosphorelay response regulator activity"/>
    <property type="evidence" value="ECO:0007669"/>
    <property type="project" value="TreeGrafter"/>
</dbReference>
<dbReference type="GO" id="GO:0005829">
    <property type="term" value="C:cytosol"/>
    <property type="evidence" value="ECO:0007669"/>
    <property type="project" value="TreeGrafter"/>
</dbReference>
<dbReference type="EMBL" id="PVWK01000018">
    <property type="protein sequence ID" value="PSB33416.1"/>
    <property type="molecule type" value="Genomic_DNA"/>
</dbReference>
<dbReference type="CDD" id="cd19935">
    <property type="entry name" value="REC_OmpR_CusR-like"/>
    <property type="match status" value="1"/>
</dbReference>
<evidence type="ECO:0000256" key="1">
    <source>
        <dbReference type="ARBA" id="ARBA00022553"/>
    </source>
</evidence>
<dbReference type="Gene3D" id="6.10.250.690">
    <property type="match status" value="1"/>
</dbReference>
<feature type="domain" description="OmpR/PhoB-type" evidence="9">
    <location>
        <begin position="124"/>
        <end position="223"/>
    </location>
</feature>
<dbReference type="Pfam" id="PF00486">
    <property type="entry name" value="Trans_reg_C"/>
    <property type="match status" value="1"/>
</dbReference>
<dbReference type="AlphaFoldDB" id="A0A2T1EL11"/>
<dbReference type="InterPro" id="IPR039420">
    <property type="entry name" value="WalR-like"/>
</dbReference>
<keyword evidence="1 6" id="KW-0597">Phosphoprotein</keyword>
<name>A0A2T1EL11_9CYAN</name>
<dbReference type="SUPFAM" id="SSF52172">
    <property type="entry name" value="CheY-like"/>
    <property type="match status" value="1"/>
</dbReference>
<dbReference type="PROSITE" id="PS50110">
    <property type="entry name" value="RESPONSE_REGULATORY"/>
    <property type="match status" value="1"/>
</dbReference>
<comment type="caution">
    <text evidence="10">The sequence shown here is derived from an EMBL/GenBank/DDBJ whole genome shotgun (WGS) entry which is preliminary data.</text>
</comment>
<dbReference type="PANTHER" id="PTHR48111:SF15">
    <property type="entry name" value="OMPR SUBFAMILY"/>
    <property type="match status" value="1"/>
</dbReference>
<accession>A0A2T1EL11</accession>